<proteinExistence type="inferred from homology"/>
<dbReference type="InterPro" id="IPR014710">
    <property type="entry name" value="RmlC-like_jellyroll"/>
</dbReference>
<dbReference type="InterPro" id="IPR000888">
    <property type="entry name" value="RmlC-like"/>
</dbReference>
<comment type="subunit">
    <text evidence="5">Homodimer.</text>
</comment>
<evidence type="ECO:0000256" key="3">
    <source>
        <dbReference type="ARBA" id="ARBA00012098"/>
    </source>
</evidence>
<evidence type="ECO:0000256" key="4">
    <source>
        <dbReference type="ARBA" id="ARBA00019595"/>
    </source>
</evidence>
<dbReference type="EC" id="5.1.3.13" evidence="3 5"/>
<dbReference type="Pfam" id="PF00908">
    <property type="entry name" value="dTDP_sugar_isom"/>
    <property type="match status" value="1"/>
</dbReference>
<sequence>MEFEQSPIQGVILIKPKVFGDNRGLFVETWQKERYEEIGITYPFVQDNHSRSVYGVLRGLHYQREHAQGKLVSVSLGSVYDVAVDIRPDSPTFGKWYGVELSAENQWQLWIEPGLAHGFAVTSETAHFHYKCTDYYFPQYEAGIHFADPDLAIDWKISSPVLSEKDKVAPSFKQFCRALDL</sequence>
<dbReference type="CDD" id="cd00438">
    <property type="entry name" value="cupin_RmlC"/>
    <property type="match status" value="1"/>
</dbReference>
<comment type="catalytic activity">
    <reaction evidence="1 5">
        <text>dTDP-4-dehydro-6-deoxy-alpha-D-glucose = dTDP-4-dehydro-beta-L-rhamnose</text>
        <dbReference type="Rhea" id="RHEA:16969"/>
        <dbReference type="ChEBI" id="CHEBI:57649"/>
        <dbReference type="ChEBI" id="CHEBI:62830"/>
        <dbReference type="EC" id="5.1.3.13"/>
    </reaction>
</comment>
<evidence type="ECO:0000313" key="6">
    <source>
        <dbReference type="EMBL" id="UWX05608.1"/>
    </source>
</evidence>
<reference evidence="6" key="1">
    <citation type="submission" date="2020-12" db="EMBL/GenBank/DDBJ databases">
        <title>Taurinivorans muris gen. nov., sp. nov., fundamental and realized metabolic niche of a ubiquitous sulfidogenic bacterium in the murine intestine.</title>
        <authorList>
            <person name="Ye H."/>
            <person name="Hanson B.T."/>
            <person name="Loy A."/>
        </authorList>
    </citation>
    <scope>NUCLEOTIDE SEQUENCE</scope>
    <source>
        <strain evidence="6">LT0009</strain>
    </source>
</reference>
<evidence type="ECO:0000256" key="5">
    <source>
        <dbReference type="RuleBase" id="RU364069"/>
    </source>
</evidence>
<dbReference type="PANTHER" id="PTHR21047:SF2">
    <property type="entry name" value="THYMIDINE DIPHOSPHO-4-KETO-RHAMNOSE 3,5-EPIMERASE"/>
    <property type="match status" value="1"/>
</dbReference>
<protein>
    <recommendedName>
        <fullName evidence="4 5">dTDP-4-dehydrorhamnose 3,5-epimerase</fullName>
        <ecNumber evidence="3 5">5.1.3.13</ecNumber>
    </recommendedName>
    <alternativeName>
        <fullName evidence="5">Thymidine diphospho-4-keto-rhamnose 3,5-epimerase</fullName>
    </alternativeName>
</protein>
<evidence type="ECO:0000256" key="2">
    <source>
        <dbReference type="ARBA" id="ARBA00001997"/>
    </source>
</evidence>
<dbReference type="EMBL" id="CP065938">
    <property type="protein sequence ID" value="UWX05608.1"/>
    <property type="molecule type" value="Genomic_DNA"/>
</dbReference>
<evidence type="ECO:0000256" key="1">
    <source>
        <dbReference type="ARBA" id="ARBA00001298"/>
    </source>
</evidence>
<dbReference type="SUPFAM" id="SSF51182">
    <property type="entry name" value="RmlC-like cupins"/>
    <property type="match status" value="1"/>
</dbReference>
<gene>
    <name evidence="6" type="primary">rfbC</name>
    <name evidence="6" type="ORF">JBF11_09215</name>
</gene>
<dbReference type="Proteomes" id="UP001058120">
    <property type="component" value="Chromosome"/>
</dbReference>
<dbReference type="Gene3D" id="2.60.120.10">
    <property type="entry name" value="Jelly Rolls"/>
    <property type="match status" value="1"/>
</dbReference>
<accession>A0ABY5Y0S8</accession>
<comment type="similarity">
    <text evidence="5">Belongs to the dTDP-4-dehydrorhamnose 3,5-epimerase family.</text>
</comment>
<dbReference type="NCBIfam" id="TIGR01221">
    <property type="entry name" value="rmlC"/>
    <property type="match status" value="1"/>
</dbReference>
<dbReference type="InterPro" id="IPR011051">
    <property type="entry name" value="RmlC_Cupin_sf"/>
</dbReference>
<keyword evidence="5 6" id="KW-0413">Isomerase</keyword>
<keyword evidence="7" id="KW-1185">Reference proteome</keyword>
<comment type="function">
    <text evidence="2 5">Catalyzes the epimerization of the C3' and C5'positions of dTDP-6-deoxy-D-xylo-4-hexulose, forming dTDP-6-deoxy-L-lyxo-4-hexulose.</text>
</comment>
<dbReference type="RefSeq" id="WP_334315193.1">
    <property type="nucleotide sequence ID" value="NZ_CP065938.1"/>
</dbReference>
<comment type="pathway">
    <text evidence="5">Carbohydrate biosynthesis; dTDP-L-rhamnose biosynthesis.</text>
</comment>
<organism evidence="6 7">
    <name type="scientific">Taurinivorans muris</name>
    <dbReference type="NCBI Taxonomy" id="2787751"/>
    <lineage>
        <taxon>Bacteria</taxon>
        <taxon>Pseudomonadati</taxon>
        <taxon>Thermodesulfobacteriota</taxon>
        <taxon>Desulfovibrionia</taxon>
        <taxon>Desulfovibrionales</taxon>
        <taxon>Desulfovibrionaceae</taxon>
        <taxon>Taurinivorans</taxon>
    </lineage>
</organism>
<dbReference type="PANTHER" id="PTHR21047">
    <property type="entry name" value="DTDP-6-DEOXY-D-GLUCOSE-3,5 EPIMERASE"/>
    <property type="match status" value="1"/>
</dbReference>
<evidence type="ECO:0000313" key="7">
    <source>
        <dbReference type="Proteomes" id="UP001058120"/>
    </source>
</evidence>
<dbReference type="GO" id="GO:0008830">
    <property type="term" value="F:dTDP-4-dehydrorhamnose 3,5-epimerase activity"/>
    <property type="evidence" value="ECO:0007669"/>
    <property type="project" value="UniProtKB-EC"/>
</dbReference>
<name>A0ABY5Y0S8_9BACT</name>